<proteinExistence type="predicted"/>
<protein>
    <submittedName>
        <fullName evidence="1">ABC transport ATP-binding protein</fullName>
    </submittedName>
</protein>
<dbReference type="EMBL" id="UGXS01000004">
    <property type="protein sequence ID" value="SUH16148.1"/>
    <property type="molecule type" value="Genomic_DNA"/>
</dbReference>
<keyword evidence="1" id="KW-0067">ATP-binding</keyword>
<sequence>MLWVTHDLLLAARYADRIVALHQGYITDNIRCEQLQPEEMSEPLKRQWQALPELNPLFMPTGEGIEC</sequence>
<gene>
    <name evidence="1" type="ORF">NCTC8258_03894</name>
</gene>
<reference evidence="1 2" key="1">
    <citation type="submission" date="2018-06" db="EMBL/GenBank/DDBJ databases">
        <authorList>
            <consortium name="Pathogen Informatics"/>
            <person name="Doyle S."/>
        </authorList>
    </citation>
    <scope>NUCLEOTIDE SEQUENCE [LARGE SCALE GENOMIC DNA]</scope>
    <source>
        <strain evidence="1 2">NCTC8258</strain>
    </source>
</reference>
<keyword evidence="1" id="KW-0547">Nucleotide-binding</keyword>
<dbReference type="AlphaFoldDB" id="A0A379WAK2"/>
<dbReference type="GO" id="GO:0005524">
    <property type="term" value="F:ATP binding"/>
    <property type="evidence" value="ECO:0007669"/>
    <property type="project" value="UniProtKB-KW"/>
</dbReference>
<evidence type="ECO:0000313" key="1">
    <source>
        <dbReference type="EMBL" id="SUH16148.1"/>
    </source>
</evidence>
<organism evidence="1 2">
    <name type="scientific">Salmonella enterica I</name>
    <dbReference type="NCBI Taxonomy" id="59201"/>
    <lineage>
        <taxon>Bacteria</taxon>
        <taxon>Pseudomonadati</taxon>
        <taxon>Pseudomonadota</taxon>
        <taxon>Gammaproteobacteria</taxon>
        <taxon>Enterobacterales</taxon>
        <taxon>Enterobacteriaceae</taxon>
        <taxon>Salmonella</taxon>
    </lineage>
</organism>
<dbReference type="Proteomes" id="UP000255509">
    <property type="component" value="Unassembled WGS sequence"/>
</dbReference>
<name>A0A379WAK2_SALET</name>
<evidence type="ECO:0000313" key="2">
    <source>
        <dbReference type="Proteomes" id="UP000255509"/>
    </source>
</evidence>
<accession>A0A379WAK2</accession>